<keyword evidence="17 32" id="KW-0694">RNA-binding</keyword>
<dbReference type="CTD" id="5610"/>
<evidence type="ECO:0000256" key="29">
    <source>
        <dbReference type="ARBA" id="ARBA00076023"/>
    </source>
</evidence>
<reference evidence="38" key="1">
    <citation type="submission" date="2025-08" db="UniProtKB">
        <authorList>
            <consortium name="RefSeq"/>
        </authorList>
    </citation>
    <scope>IDENTIFICATION</scope>
    <source>
        <tissue evidence="38">Spleen</tissue>
    </source>
</reference>
<dbReference type="PANTHER" id="PTHR11042">
    <property type="entry name" value="EUKARYOTIC TRANSLATION INITIATION FACTOR 2-ALPHA KINASE EIF2-ALPHA KINASE -RELATED"/>
    <property type="match status" value="1"/>
</dbReference>
<feature type="binding site" evidence="33">
    <location>
        <position position="301"/>
    </location>
    <ligand>
        <name>ATP</name>
        <dbReference type="ChEBI" id="CHEBI:30616"/>
    </ligand>
</feature>
<evidence type="ECO:0000256" key="3">
    <source>
        <dbReference type="ARBA" id="ARBA00011903"/>
    </source>
</evidence>
<dbReference type="InterPro" id="IPR000719">
    <property type="entry name" value="Prot_kinase_dom"/>
</dbReference>
<comment type="subcellular location">
    <subcellularLocation>
        <location evidence="2">Cytoplasm</location>
        <location evidence="2">Perinuclear region</location>
    </subcellularLocation>
    <subcellularLocation>
        <location evidence="1">Nucleus</location>
    </subcellularLocation>
</comment>
<evidence type="ECO:0000256" key="31">
    <source>
        <dbReference type="ARBA" id="ARBA00078605"/>
    </source>
</evidence>
<evidence type="ECO:0000259" key="35">
    <source>
        <dbReference type="PROSITE" id="PS50011"/>
    </source>
</evidence>
<sequence>MANNLSPGFFLEELNKYSQKHNVVLKYYELSNTGPPHDLRFTFQVIIDDRRFPAAEGRTKKEAKNAAAKMAIEILNKENKVISSPSLPTTDTSEGLLIGNYIGLINSFAQKAKLSVNYEQCFKNELEPEVKRYHYRCQIGQKRYGIASGSTKQEARQFAAKLAYDKITAEKASMKSNSVTSGSYLISPSDDSRISSVTCDFESSTQNGITAPVSEQKDNQDSLKDFSSSYQMSPRNNQRIIKRNLAPKFNCLEADEKKYSKHTVNSRFVMDFEEIEPIGKGGYGQVFKAKHRIDKKTYVVKRVKYNNEKVEREVKALANLNHENIVHYHCCWDGHDYDPTESRNNSRSKTRCLFIQMEFCDKGTLDQWIEEKRTKKSDKDLALHLFKQITTGVAYIHSKQLIHRDLKPGNIFLVAINQIKIGDFGLVTALENDEKRTADKGTVRYMSPEQLSFLDYGNEVDIFALGLILAELLHICISVQETFKIFEDLRNGIFSDIFDAQEKTLLKKLLAKEPKRRIQAPEILTILSEWKNGPEQKKLNTY</sequence>
<evidence type="ECO:0000313" key="37">
    <source>
        <dbReference type="Proteomes" id="UP000504623"/>
    </source>
</evidence>
<feature type="domain" description="DRBM" evidence="36">
    <location>
        <begin position="9"/>
        <end position="77"/>
    </location>
</feature>
<dbReference type="GO" id="GO:0004715">
    <property type="term" value="F:non-membrane spanning protein tyrosine kinase activity"/>
    <property type="evidence" value="ECO:0007669"/>
    <property type="project" value="UniProtKB-EC"/>
</dbReference>
<evidence type="ECO:0000256" key="9">
    <source>
        <dbReference type="ARBA" id="ARBA00022588"/>
    </source>
</evidence>
<protein>
    <recommendedName>
        <fullName evidence="27">Interferon-induced, double-stranded RNA-activated protein kinase</fullName>
        <ecNumber evidence="3">2.7.10.2</ecNumber>
        <ecNumber evidence="4">2.7.11.1</ecNumber>
    </recommendedName>
    <alternativeName>
        <fullName evidence="30">Eukaryotic translation initiation factor 2-alpha kinase 2</fullName>
    </alternativeName>
    <alternativeName>
        <fullName evidence="31">Interferon-inducible RNA-dependent protein kinase</fullName>
    </alternativeName>
    <alternativeName>
        <fullName evidence="28">Protein kinase RNA-activated</fullName>
    </alternativeName>
    <alternativeName>
        <fullName evidence="29">Tyrosine-protein kinase EIF2AK2</fullName>
    </alternativeName>
</protein>
<dbReference type="SUPFAM" id="SSF54768">
    <property type="entry name" value="dsRNA-binding domain-like"/>
    <property type="match status" value="2"/>
</dbReference>
<keyword evidence="16" id="KW-0391">Immunity</keyword>
<dbReference type="GO" id="GO:0045087">
    <property type="term" value="P:innate immune response"/>
    <property type="evidence" value="ECO:0007669"/>
    <property type="project" value="UniProtKB-KW"/>
</dbReference>
<keyword evidence="18" id="KW-0007">Acetylation</keyword>
<keyword evidence="13 38" id="KW-0418">Kinase</keyword>
<dbReference type="FunFam" id="1.10.510.10:FF:000251">
    <property type="entry name" value="eukaryotic translation initiation factor 2-alpha kinase 3"/>
    <property type="match status" value="1"/>
</dbReference>
<dbReference type="Gene3D" id="3.30.200.20">
    <property type="entry name" value="Phosphorylase Kinase, domain 1"/>
    <property type="match status" value="1"/>
</dbReference>
<evidence type="ECO:0000256" key="22">
    <source>
        <dbReference type="ARBA" id="ARBA00023163"/>
    </source>
</evidence>
<evidence type="ECO:0000256" key="11">
    <source>
        <dbReference type="ARBA" id="ARBA00022737"/>
    </source>
</evidence>
<dbReference type="EC" id="2.7.10.2" evidence="3"/>
<evidence type="ECO:0000256" key="1">
    <source>
        <dbReference type="ARBA" id="ARBA00004123"/>
    </source>
</evidence>
<feature type="region of interest" description="Disordered" evidence="34">
    <location>
        <begin position="208"/>
        <end position="231"/>
    </location>
</feature>
<dbReference type="OrthoDB" id="341578at2759"/>
<dbReference type="SMART" id="SM00358">
    <property type="entry name" value="DSRM"/>
    <property type="match status" value="2"/>
</dbReference>
<evidence type="ECO:0000256" key="30">
    <source>
        <dbReference type="ARBA" id="ARBA00076429"/>
    </source>
</evidence>
<evidence type="ECO:0000256" key="18">
    <source>
        <dbReference type="ARBA" id="ARBA00022990"/>
    </source>
</evidence>
<keyword evidence="12 33" id="KW-0547">Nucleotide-binding</keyword>
<evidence type="ECO:0000256" key="4">
    <source>
        <dbReference type="ARBA" id="ARBA00012513"/>
    </source>
</evidence>
<evidence type="ECO:0000256" key="19">
    <source>
        <dbReference type="ARBA" id="ARBA00023015"/>
    </source>
</evidence>
<evidence type="ECO:0000256" key="13">
    <source>
        <dbReference type="ARBA" id="ARBA00022777"/>
    </source>
</evidence>
<accession>A0A9B0T735</accession>
<dbReference type="CDD" id="cd19904">
    <property type="entry name" value="DSRM_EIF2AK2_rpt2"/>
    <property type="match status" value="1"/>
</dbReference>
<keyword evidence="37" id="KW-1185">Reference proteome</keyword>
<evidence type="ECO:0000256" key="21">
    <source>
        <dbReference type="ARBA" id="ARBA00023137"/>
    </source>
</evidence>
<dbReference type="PROSITE" id="PS00108">
    <property type="entry name" value="PROTEIN_KINASE_ST"/>
    <property type="match status" value="1"/>
</dbReference>
<dbReference type="FunFam" id="3.30.160.20:FF:000045">
    <property type="entry name" value="Eukaryotic translation initiation factor 2-alpha kinase 2"/>
    <property type="match status" value="1"/>
</dbReference>
<keyword evidence="8" id="KW-0597">Phosphoprotein</keyword>
<dbReference type="InterPro" id="IPR008271">
    <property type="entry name" value="Ser/Thr_kinase_AS"/>
</dbReference>
<evidence type="ECO:0000256" key="2">
    <source>
        <dbReference type="ARBA" id="ARBA00004556"/>
    </source>
</evidence>
<evidence type="ECO:0000313" key="38">
    <source>
        <dbReference type="RefSeq" id="XP_006839514.1"/>
    </source>
</evidence>
<evidence type="ECO:0000256" key="33">
    <source>
        <dbReference type="PROSITE-ProRule" id="PRU10141"/>
    </source>
</evidence>
<dbReference type="Pfam" id="PF00069">
    <property type="entry name" value="Pkinase"/>
    <property type="match status" value="1"/>
</dbReference>
<comment type="catalytic activity">
    <reaction evidence="26">
        <text>L-seryl-[protein] + ATP = O-phospho-L-seryl-[protein] + ADP + H(+)</text>
        <dbReference type="Rhea" id="RHEA:17989"/>
        <dbReference type="Rhea" id="RHEA-COMP:9863"/>
        <dbReference type="Rhea" id="RHEA-COMP:11604"/>
        <dbReference type="ChEBI" id="CHEBI:15378"/>
        <dbReference type="ChEBI" id="CHEBI:29999"/>
        <dbReference type="ChEBI" id="CHEBI:30616"/>
        <dbReference type="ChEBI" id="CHEBI:83421"/>
        <dbReference type="ChEBI" id="CHEBI:456216"/>
        <dbReference type="EC" id="2.7.11.1"/>
    </reaction>
</comment>
<dbReference type="Gene3D" id="3.30.160.20">
    <property type="match status" value="2"/>
</dbReference>
<proteinExistence type="inferred from homology"/>
<dbReference type="GO" id="GO:0004694">
    <property type="term" value="F:eukaryotic translation initiation factor 2alpha kinase activity"/>
    <property type="evidence" value="ECO:0007669"/>
    <property type="project" value="TreeGrafter"/>
</dbReference>
<keyword evidence="20" id="KW-0051">Antiviral defense</keyword>
<comment type="similarity">
    <text evidence="24">Belongs to the protein kinase superfamily. Ser/Thr protein kinase family. GCN2 subfamily.</text>
</comment>
<dbReference type="SUPFAM" id="SSF56112">
    <property type="entry name" value="Protein kinase-like (PK-like)"/>
    <property type="match status" value="1"/>
</dbReference>
<dbReference type="GO" id="GO:0003725">
    <property type="term" value="F:double-stranded RNA binding"/>
    <property type="evidence" value="ECO:0007669"/>
    <property type="project" value="InterPro"/>
</dbReference>
<dbReference type="PANTHER" id="PTHR11042:SF163">
    <property type="entry name" value="INTERFERON-INDUCED, DOUBLE-STRANDED RNA-ACTIVATED PROTEIN KINASE"/>
    <property type="match status" value="1"/>
</dbReference>
<keyword evidence="14 33" id="KW-0067">ATP-binding</keyword>
<dbReference type="InterPro" id="IPR017441">
    <property type="entry name" value="Protein_kinase_ATP_BS"/>
</dbReference>
<keyword evidence="6" id="KW-1017">Isopeptide bond</keyword>
<keyword evidence="7" id="KW-0723">Serine/threonine-protein kinase</keyword>
<feature type="compositionally biased region" description="Basic and acidic residues" evidence="34">
    <location>
        <begin position="215"/>
        <end position="224"/>
    </location>
</feature>
<evidence type="ECO:0000256" key="16">
    <source>
        <dbReference type="ARBA" id="ARBA00022859"/>
    </source>
</evidence>
<dbReference type="Pfam" id="PF00035">
    <property type="entry name" value="dsrm"/>
    <property type="match status" value="2"/>
</dbReference>
<keyword evidence="10" id="KW-0808">Transferase</keyword>
<evidence type="ECO:0000256" key="15">
    <source>
        <dbReference type="ARBA" id="ARBA00022843"/>
    </source>
</evidence>
<evidence type="ECO:0000256" key="14">
    <source>
        <dbReference type="ARBA" id="ARBA00022840"/>
    </source>
</evidence>
<keyword evidence="19" id="KW-0805">Transcription regulation</keyword>
<dbReference type="InterPro" id="IPR014720">
    <property type="entry name" value="dsRBD_dom"/>
</dbReference>
<evidence type="ECO:0000256" key="17">
    <source>
        <dbReference type="ARBA" id="ARBA00022884"/>
    </source>
</evidence>
<dbReference type="GO" id="GO:0051607">
    <property type="term" value="P:defense response to virus"/>
    <property type="evidence" value="ECO:0007669"/>
    <property type="project" value="UniProtKB-KW"/>
</dbReference>
<evidence type="ECO:0000256" key="32">
    <source>
        <dbReference type="PROSITE-ProRule" id="PRU00266"/>
    </source>
</evidence>
<evidence type="ECO:0000256" key="12">
    <source>
        <dbReference type="ARBA" id="ARBA00022741"/>
    </source>
</evidence>
<dbReference type="GO" id="GO:0005524">
    <property type="term" value="F:ATP binding"/>
    <property type="evidence" value="ECO:0007669"/>
    <property type="project" value="UniProtKB-UniRule"/>
</dbReference>
<dbReference type="SMART" id="SM00220">
    <property type="entry name" value="S_TKc"/>
    <property type="match status" value="1"/>
</dbReference>
<dbReference type="InterPro" id="IPR011009">
    <property type="entry name" value="Kinase-like_dom_sf"/>
</dbReference>
<dbReference type="InterPro" id="IPR044453">
    <property type="entry name" value="EIF2AK2_DSRM_2"/>
</dbReference>
<keyword evidence="9" id="KW-0399">Innate immunity</keyword>
<dbReference type="GO" id="GO:0048471">
    <property type="term" value="C:perinuclear region of cytoplasm"/>
    <property type="evidence" value="ECO:0007669"/>
    <property type="project" value="UniProtKB-SubCell"/>
</dbReference>
<feature type="domain" description="DRBM" evidence="36">
    <location>
        <begin position="100"/>
        <end position="169"/>
    </location>
</feature>
<keyword evidence="23" id="KW-0539">Nucleus</keyword>
<evidence type="ECO:0000256" key="10">
    <source>
        <dbReference type="ARBA" id="ARBA00022679"/>
    </source>
</evidence>
<evidence type="ECO:0000256" key="5">
    <source>
        <dbReference type="ARBA" id="ARBA00022490"/>
    </source>
</evidence>
<name>A0A9B0T735_CHRAS</name>
<keyword evidence="21" id="KW-0829">Tyrosine-protein kinase</keyword>
<keyword evidence="11" id="KW-0677">Repeat</keyword>
<dbReference type="GO" id="GO:0005634">
    <property type="term" value="C:nucleus"/>
    <property type="evidence" value="ECO:0007669"/>
    <property type="project" value="UniProtKB-SubCell"/>
</dbReference>
<dbReference type="AlphaFoldDB" id="A0A9B0T735"/>
<evidence type="ECO:0000256" key="24">
    <source>
        <dbReference type="ARBA" id="ARBA00037982"/>
    </source>
</evidence>
<keyword evidence="22" id="KW-0804">Transcription</keyword>
<evidence type="ECO:0000256" key="20">
    <source>
        <dbReference type="ARBA" id="ARBA00023118"/>
    </source>
</evidence>
<evidence type="ECO:0000256" key="8">
    <source>
        <dbReference type="ARBA" id="ARBA00022553"/>
    </source>
</evidence>
<dbReference type="Proteomes" id="UP000504623">
    <property type="component" value="Unplaced"/>
</dbReference>
<gene>
    <name evidence="38" type="primary">EIF2AK2</name>
</gene>
<evidence type="ECO:0000256" key="7">
    <source>
        <dbReference type="ARBA" id="ARBA00022527"/>
    </source>
</evidence>
<keyword evidence="15" id="KW-0832">Ubl conjugation</keyword>
<evidence type="ECO:0000256" key="34">
    <source>
        <dbReference type="SAM" id="MobiDB-lite"/>
    </source>
</evidence>
<dbReference type="RefSeq" id="XP_006839514.1">
    <property type="nucleotide sequence ID" value="XM_006839451.1"/>
</dbReference>
<dbReference type="EC" id="2.7.11.1" evidence="4"/>
<comment type="catalytic activity">
    <reaction evidence="25">
        <text>L-threonyl-[protein] + ATP = O-phospho-L-threonyl-[protein] + ADP + H(+)</text>
        <dbReference type="Rhea" id="RHEA:46608"/>
        <dbReference type="Rhea" id="RHEA-COMP:11060"/>
        <dbReference type="Rhea" id="RHEA-COMP:11605"/>
        <dbReference type="ChEBI" id="CHEBI:15378"/>
        <dbReference type="ChEBI" id="CHEBI:30013"/>
        <dbReference type="ChEBI" id="CHEBI:30616"/>
        <dbReference type="ChEBI" id="CHEBI:61977"/>
        <dbReference type="ChEBI" id="CHEBI:456216"/>
        <dbReference type="EC" id="2.7.11.1"/>
    </reaction>
</comment>
<evidence type="ECO:0000256" key="25">
    <source>
        <dbReference type="ARBA" id="ARBA00047899"/>
    </source>
</evidence>
<dbReference type="InterPro" id="IPR050339">
    <property type="entry name" value="CC_SR_Kinase"/>
</dbReference>
<evidence type="ECO:0000256" key="26">
    <source>
        <dbReference type="ARBA" id="ARBA00048679"/>
    </source>
</evidence>
<feature type="domain" description="Protein kinase" evidence="35">
    <location>
        <begin position="272"/>
        <end position="531"/>
    </location>
</feature>
<evidence type="ECO:0000256" key="28">
    <source>
        <dbReference type="ARBA" id="ARBA00075411"/>
    </source>
</evidence>
<dbReference type="PROSITE" id="PS50137">
    <property type="entry name" value="DS_RBD"/>
    <property type="match status" value="2"/>
</dbReference>
<organism evidence="37 38">
    <name type="scientific">Chrysochloris asiatica</name>
    <name type="common">Cape golden mole</name>
    <dbReference type="NCBI Taxonomy" id="185453"/>
    <lineage>
        <taxon>Eukaryota</taxon>
        <taxon>Metazoa</taxon>
        <taxon>Chordata</taxon>
        <taxon>Craniata</taxon>
        <taxon>Vertebrata</taxon>
        <taxon>Euteleostomi</taxon>
        <taxon>Mammalia</taxon>
        <taxon>Eutheria</taxon>
        <taxon>Afrotheria</taxon>
        <taxon>Chrysochloridae</taxon>
        <taxon>Chrysochlorinae</taxon>
        <taxon>Chrysochloris</taxon>
    </lineage>
</organism>
<dbReference type="PROSITE" id="PS50011">
    <property type="entry name" value="PROTEIN_KINASE_DOM"/>
    <property type="match status" value="1"/>
</dbReference>
<dbReference type="GeneID" id="102842057"/>
<evidence type="ECO:0000256" key="23">
    <source>
        <dbReference type="ARBA" id="ARBA00023242"/>
    </source>
</evidence>
<dbReference type="Gene3D" id="1.10.510.10">
    <property type="entry name" value="Transferase(Phosphotransferase) domain 1"/>
    <property type="match status" value="1"/>
</dbReference>
<evidence type="ECO:0000256" key="27">
    <source>
        <dbReference type="ARBA" id="ARBA00068989"/>
    </source>
</evidence>
<keyword evidence="5" id="KW-0963">Cytoplasm</keyword>
<dbReference type="PROSITE" id="PS00107">
    <property type="entry name" value="PROTEIN_KINASE_ATP"/>
    <property type="match status" value="1"/>
</dbReference>
<evidence type="ECO:0000256" key="6">
    <source>
        <dbReference type="ARBA" id="ARBA00022499"/>
    </source>
</evidence>
<dbReference type="FunFam" id="3.30.200.20:FF:000536">
    <property type="entry name" value="Eukaryotic translation initiation factor 2-alpha kinase 2"/>
    <property type="match status" value="1"/>
</dbReference>
<evidence type="ECO:0000259" key="36">
    <source>
        <dbReference type="PROSITE" id="PS50137"/>
    </source>
</evidence>